<accession>A0A0P1ENJ0</accession>
<dbReference type="EMBL" id="CYPW01000008">
    <property type="protein sequence ID" value="CUH51794.1"/>
    <property type="molecule type" value="Genomic_DNA"/>
</dbReference>
<dbReference type="Proteomes" id="UP000054823">
    <property type="component" value="Unassembled WGS sequence"/>
</dbReference>
<name>A0A0P1ENJ0_9RHOB</name>
<evidence type="ECO:0000313" key="2">
    <source>
        <dbReference type="Proteomes" id="UP000054823"/>
    </source>
</evidence>
<dbReference type="GeneID" id="54817813"/>
<dbReference type="AlphaFoldDB" id="A0A0P1ENJ0"/>
<evidence type="ECO:0000313" key="1">
    <source>
        <dbReference type="EMBL" id="CUH51794.1"/>
    </source>
</evidence>
<proteinExistence type="predicted"/>
<sequence>MNETEKDRQHLGLEEQCAPDLTGHRFPIAVRVADMPDDLGKLLDIGLEEHFRGR</sequence>
<dbReference type="RefSeq" id="WP_009819683.1">
    <property type="nucleotide sequence ID" value="NZ_CYPW01000008.1"/>
</dbReference>
<dbReference type="STRING" id="321267.SHM7688_01233"/>
<gene>
    <name evidence="1" type="ORF">SHM7688_01233</name>
</gene>
<keyword evidence="2" id="KW-1185">Reference proteome</keyword>
<organism evidence="1 2">
    <name type="scientific">Shimia marina</name>
    <dbReference type="NCBI Taxonomy" id="321267"/>
    <lineage>
        <taxon>Bacteria</taxon>
        <taxon>Pseudomonadati</taxon>
        <taxon>Pseudomonadota</taxon>
        <taxon>Alphaproteobacteria</taxon>
        <taxon>Rhodobacterales</taxon>
        <taxon>Roseobacteraceae</taxon>
    </lineage>
</organism>
<protein>
    <submittedName>
        <fullName evidence="1">Uncharacterized protein</fullName>
    </submittedName>
</protein>
<reference evidence="1 2" key="1">
    <citation type="submission" date="2015-09" db="EMBL/GenBank/DDBJ databases">
        <authorList>
            <consortium name="Swine Surveillance"/>
        </authorList>
    </citation>
    <scope>NUCLEOTIDE SEQUENCE [LARGE SCALE GENOMIC DNA]</scope>
    <source>
        <strain evidence="1 2">CECT 7688</strain>
    </source>
</reference>